<dbReference type="FunFam" id="1.20.140.40:FF:000004">
    <property type="entry name" value="Pectinesterase"/>
    <property type="match status" value="1"/>
</dbReference>
<proteinExistence type="inferred from homology"/>
<dbReference type="SUPFAM" id="SSF51126">
    <property type="entry name" value="Pectin lyase-like"/>
    <property type="match status" value="1"/>
</dbReference>
<organism evidence="19 20">
    <name type="scientific">Canavalia gladiata</name>
    <name type="common">Sword bean</name>
    <name type="synonym">Dolichos gladiatus</name>
    <dbReference type="NCBI Taxonomy" id="3824"/>
    <lineage>
        <taxon>Eukaryota</taxon>
        <taxon>Viridiplantae</taxon>
        <taxon>Streptophyta</taxon>
        <taxon>Embryophyta</taxon>
        <taxon>Tracheophyta</taxon>
        <taxon>Spermatophyta</taxon>
        <taxon>Magnoliopsida</taxon>
        <taxon>eudicotyledons</taxon>
        <taxon>Gunneridae</taxon>
        <taxon>Pentapetalae</taxon>
        <taxon>rosids</taxon>
        <taxon>fabids</taxon>
        <taxon>Fabales</taxon>
        <taxon>Fabaceae</taxon>
        <taxon>Papilionoideae</taxon>
        <taxon>50 kb inversion clade</taxon>
        <taxon>NPAAA clade</taxon>
        <taxon>indigoferoid/millettioid clade</taxon>
        <taxon>Phaseoleae</taxon>
        <taxon>Canavalia</taxon>
    </lineage>
</organism>
<keyword evidence="20" id="KW-1185">Reference proteome</keyword>
<dbReference type="InterPro" id="IPR035513">
    <property type="entry name" value="Invertase/methylesterase_inhib"/>
</dbReference>
<evidence type="ECO:0000256" key="12">
    <source>
        <dbReference type="ARBA" id="ARBA00023180"/>
    </source>
</evidence>
<dbReference type="FunFam" id="2.160.20.10:FF:000001">
    <property type="entry name" value="Pectinesterase"/>
    <property type="match status" value="1"/>
</dbReference>
<evidence type="ECO:0000256" key="9">
    <source>
        <dbReference type="ARBA" id="ARBA00022801"/>
    </source>
</evidence>
<evidence type="ECO:0000256" key="10">
    <source>
        <dbReference type="ARBA" id="ARBA00023085"/>
    </source>
</evidence>
<evidence type="ECO:0000256" key="5">
    <source>
        <dbReference type="ARBA" id="ARBA00013229"/>
    </source>
</evidence>
<feature type="active site" evidence="16">
    <location>
        <position position="401"/>
    </location>
</feature>
<dbReference type="GO" id="GO:0045490">
    <property type="term" value="P:pectin catabolic process"/>
    <property type="evidence" value="ECO:0007669"/>
    <property type="project" value="UniProtKB-UniRule"/>
</dbReference>
<dbReference type="Proteomes" id="UP001367508">
    <property type="component" value="Unassembled WGS sequence"/>
</dbReference>
<dbReference type="SMART" id="SM00856">
    <property type="entry name" value="PMEI"/>
    <property type="match status" value="1"/>
</dbReference>
<dbReference type="InterPro" id="IPR006501">
    <property type="entry name" value="Pectinesterase_inhib_dom"/>
</dbReference>
<comment type="similarity">
    <text evidence="4">In the C-terminal section; belongs to the pectinesterase family.</text>
</comment>
<evidence type="ECO:0000256" key="14">
    <source>
        <dbReference type="ARBA" id="ARBA00047928"/>
    </source>
</evidence>
<feature type="chain" id="PRO_5042670426" description="Pectinesterase" evidence="17">
    <location>
        <begin position="28"/>
        <end position="562"/>
    </location>
</feature>
<dbReference type="PROSITE" id="PS00503">
    <property type="entry name" value="PECTINESTERASE_2"/>
    <property type="match status" value="1"/>
</dbReference>
<dbReference type="CDD" id="cd15798">
    <property type="entry name" value="PMEI-like_3"/>
    <property type="match status" value="1"/>
</dbReference>
<evidence type="ECO:0000256" key="3">
    <source>
        <dbReference type="ARBA" id="ARBA00006027"/>
    </source>
</evidence>
<dbReference type="NCBIfam" id="TIGR01614">
    <property type="entry name" value="PME_inhib"/>
    <property type="match status" value="1"/>
</dbReference>
<evidence type="ECO:0000256" key="11">
    <source>
        <dbReference type="ARBA" id="ARBA00023157"/>
    </source>
</evidence>
<evidence type="ECO:0000256" key="2">
    <source>
        <dbReference type="ARBA" id="ARBA00005184"/>
    </source>
</evidence>
<dbReference type="InterPro" id="IPR033131">
    <property type="entry name" value="Pectinesterase_Asp_AS"/>
</dbReference>
<comment type="pathway">
    <text evidence="2 17">Glycan metabolism; pectin degradation; 2-dehydro-3-deoxy-D-gluconate from pectin: step 1/5.</text>
</comment>
<evidence type="ECO:0000256" key="15">
    <source>
        <dbReference type="ARBA" id="ARBA00057335"/>
    </source>
</evidence>
<dbReference type="Pfam" id="PF04043">
    <property type="entry name" value="PMEI"/>
    <property type="match status" value="1"/>
</dbReference>
<dbReference type="InterPro" id="IPR011050">
    <property type="entry name" value="Pectin_lyase_fold/virulence"/>
</dbReference>
<dbReference type="Gene3D" id="1.20.140.40">
    <property type="entry name" value="Invertase/pectin methylesterase inhibitor family protein"/>
    <property type="match status" value="1"/>
</dbReference>
<dbReference type="PANTHER" id="PTHR31707">
    <property type="entry name" value="PECTINESTERASE"/>
    <property type="match status" value="1"/>
</dbReference>
<keyword evidence="7" id="KW-0964">Secreted</keyword>
<evidence type="ECO:0000256" key="13">
    <source>
        <dbReference type="ARBA" id="ARBA00023316"/>
    </source>
</evidence>
<dbReference type="SUPFAM" id="SSF101148">
    <property type="entry name" value="Plant invertase/pectin methylesterase inhibitor"/>
    <property type="match status" value="1"/>
</dbReference>
<comment type="function">
    <text evidence="15">Acts in the modification of cell walls via demethylesterification of cell wall pectin.</text>
</comment>
<evidence type="ECO:0000256" key="8">
    <source>
        <dbReference type="ARBA" id="ARBA00022729"/>
    </source>
</evidence>
<dbReference type="InterPro" id="IPR000070">
    <property type="entry name" value="Pectinesterase_cat"/>
</dbReference>
<evidence type="ECO:0000313" key="19">
    <source>
        <dbReference type="EMBL" id="KAK7337477.1"/>
    </source>
</evidence>
<reference evidence="19 20" key="1">
    <citation type="submission" date="2024-01" db="EMBL/GenBank/DDBJ databases">
        <title>The genomes of 5 underutilized Papilionoideae crops provide insights into root nodulation and disease resistanc.</title>
        <authorList>
            <person name="Jiang F."/>
        </authorList>
    </citation>
    <scope>NUCLEOTIDE SEQUENCE [LARGE SCALE GENOMIC DNA]</scope>
    <source>
        <strain evidence="19">LVBAO_FW01</strain>
        <tissue evidence="19">Leaves</tissue>
    </source>
</reference>
<gene>
    <name evidence="19" type="ORF">VNO77_18053</name>
</gene>
<feature type="domain" description="Pectinesterase inhibitor" evidence="18">
    <location>
        <begin position="34"/>
        <end position="190"/>
    </location>
</feature>
<evidence type="ECO:0000256" key="6">
    <source>
        <dbReference type="ARBA" id="ARBA00022512"/>
    </source>
</evidence>
<dbReference type="InterPro" id="IPR012334">
    <property type="entry name" value="Pectin_lyas_fold"/>
</dbReference>
<accession>A0AAN9LNW6</accession>
<feature type="signal peptide" evidence="17">
    <location>
        <begin position="1"/>
        <end position="27"/>
    </location>
</feature>
<dbReference type="Pfam" id="PF01095">
    <property type="entry name" value="Pectinesterase"/>
    <property type="match status" value="1"/>
</dbReference>
<evidence type="ECO:0000256" key="4">
    <source>
        <dbReference type="ARBA" id="ARBA00007786"/>
    </source>
</evidence>
<evidence type="ECO:0000313" key="20">
    <source>
        <dbReference type="Proteomes" id="UP001367508"/>
    </source>
</evidence>
<comment type="caution">
    <text evidence="19">The sequence shown here is derived from an EMBL/GenBank/DDBJ whole genome shotgun (WGS) entry which is preliminary data.</text>
</comment>
<dbReference type="Gene3D" id="2.160.20.10">
    <property type="entry name" value="Single-stranded right-handed beta-helix, Pectin lyase-like"/>
    <property type="match status" value="1"/>
</dbReference>
<evidence type="ECO:0000256" key="1">
    <source>
        <dbReference type="ARBA" id="ARBA00004191"/>
    </source>
</evidence>
<evidence type="ECO:0000256" key="7">
    <source>
        <dbReference type="ARBA" id="ARBA00022525"/>
    </source>
</evidence>
<keyword evidence="6" id="KW-0134">Cell wall</keyword>
<dbReference type="EMBL" id="JAYMYQ010000004">
    <property type="protein sequence ID" value="KAK7337477.1"/>
    <property type="molecule type" value="Genomic_DNA"/>
</dbReference>
<dbReference type="GO" id="GO:0004857">
    <property type="term" value="F:enzyme inhibitor activity"/>
    <property type="evidence" value="ECO:0007669"/>
    <property type="project" value="InterPro"/>
</dbReference>
<dbReference type="EC" id="3.1.1.11" evidence="5 17"/>
<dbReference type="GO" id="GO:0042545">
    <property type="term" value="P:cell wall modification"/>
    <property type="evidence" value="ECO:0007669"/>
    <property type="project" value="UniProtKB-UniRule"/>
</dbReference>
<comment type="subcellular location">
    <subcellularLocation>
        <location evidence="1">Secreted</location>
        <location evidence="1">Cell wall</location>
    </subcellularLocation>
</comment>
<dbReference type="AlphaFoldDB" id="A0AAN9LNW6"/>
<comment type="catalytic activity">
    <reaction evidence="14 17">
        <text>[(1-&gt;4)-alpha-D-galacturonosyl methyl ester](n) + n H2O = [(1-&gt;4)-alpha-D-galacturonosyl](n) + n methanol + n H(+)</text>
        <dbReference type="Rhea" id="RHEA:22380"/>
        <dbReference type="Rhea" id="RHEA-COMP:14570"/>
        <dbReference type="Rhea" id="RHEA-COMP:14573"/>
        <dbReference type="ChEBI" id="CHEBI:15377"/>
        <dbReference type="ChEBI" id="CHEBI:15378"/>
        <dbReference type="ChEBI" id="CHEBI:17790"/>
        <dbReference type="ChEBI" id="CHEBI:140522"/>
        <dbReference type="ChEBI" id="CHEBI:140523"/>
        <dbReference type="EC" id="3.1.1.11"/>
    </reaction>
</comment>
<keyword evidence="12" id="KW-0325">Glycoprotein</keyword>
<keyword evidence="13" id="KW-0961">Cell wall biogenesis/degradation</keyword>
<evidence type="ECO:0000259" key="18">
    <source>
        <dbReference type="SMART" id="SM00856"/>
    </source>
</evidence>
<sequence>MAYNNNLYIVVLFVSLVLYSFLASISADNYNHADAVVPPETICYSTLDPSYCKFVLSNANQNGSIYDYCRISVRKSLSQSRKFLNLIYSYLQNPSSLSQSTIGALEDCQFLAELNFEYLSNTHDTVYKAGDNVLPTSQVEDVHTLLSAVLTNQQTCLDGLQTSASDSRVKNELSSPLSDDNKLHSVSLYLFTKAWIPEKKVWQQHNDNRLPLKIPNRVHAIHDSARGQGRKLLQSQTLDDNESMVVSDIVVVSKDGSGNFTTINDAIAAAPNNTVASDGYFIIFITEGIYQEYISIAKSKKFLMLIGDGINRTIITGDRNVVDGFTTFNSATFAVVAQGFVAMNITFRNTAGPSKHQAVAVRNGADMSTFYSCSFEGYQDTLYTHSLRQFYRECDIYGTVDFIFGNAAVVLQNCNIYPRLPMSGQFNAITAQGRTDPNQNTGISIQNASIKAAQDLAPVIATVETYLGRPWKEYSRTIYMQCFMDSLIAPAGWREWSGNFALSTLYYAEYDNMGPASNTGNRVQWPGYHVINAIDATNFTVSNFLDGDDWVPQTSVPYKALI</sequence>
<evidence type="ECO:0000256" key="16">
    <source>
        <dbReference type="PROSITE-ProRule" id="PRU10040"/>
    </source>
</evidence>
<keyword evidence="9 17" id="KW-0378">Hydrolase</keyword>
<comment type="similarity">
    <text evidence="3">In the N-terminal section; belongs to the PMEI family.</text>
</comment>
<keyword evidence="11" id="KW-1015">Disulfide bond</keyword>
<name>A0AAN9LNW6_CANGL</name>
<dbReference type="GO" id="GO:0030599">
    <property type="term" value="F:pectinesterase activity"/>
    <property type="evidence" value="ECO:0007669"/>
    <property type="project" value="UniProtKB-UniRule"/>
</dbReference>
<evidence type="ECO:0000256" key="17">
    <source>
        <dbReference type="RuleBase" id="RU000589"/>
    </source>
</evidence>
<keyword evidence="10 17" id="KW-0063">Aspartyl esterase</keyword>
<keyword evidence="8 17" id="KW-0732">Signal</keyword>
<protein>
    <recommendedName>
        <fullName evidence="5 17">Pectinesterase</fullName>
        <ecNumber evidence="5 17">3.1.1.11</ecNumber>
    </recommendedName>
</protein>